<dbReference type="EMBL" id="PDLN01000010">
    <property type="protein sequence ID" value="RDW73686.1"/>
    <property type="molecule type" value="Genomic_DNA"/>
</dbReference>
<dbReference type="Pfam" id="PF00106">
    <property type="entry name" value="adh_short"/>
    <property type="match status" value="1"/>
</dbReference>
<dbReference type="InterPro" id="IPR020904">
    <property type="entry name" value="Sc_DH/Rdtase_CS"/>
</dbReference>
<dbReference type="InterPro" id="IPR002347">
    <property type="entry name" value="SDR_fam"/>
</dbReference>
<comment type="caution">
    <text evidence="4">The sequence shown here is derived from an EMBL/GenBank/DDBJ whole genome shotgun (WGS) entry which is preliminary data.</text>
</comment>
<dbReference type="SUPFAM" id="SSF51735">
    <property type="entry name" value="NAD(P)-binding Rossmann-fold domains"/>
    <property type="match status" value="1"/>
</dbReference>
<dbReference type="PRINTS" id="PR00081">
    <property type="entry name" value="GDHRDH"/>
</dbReference>
<dbReference type="Gene3D" id="3.40.50.720">
    <property type="entry name" value="NAD(P)-binding Rossmann-like Domain"/>
    <property type="match status" value="1"/>
</dbReference>
<comment type="similarity">
    <text evidence="1">Belongs to the short-chain dehydrogenases/reductases (SDR) family.</text>
</comment>
<gene>
    <name evidence="4" type="ORF">BP5796_07128</name>
</gene>
<dbReference type="PANTHER" id="PTHR42901">
    <property type="entry name" value="ALCOHOL DEHYDROGENASE"/>
    <property type="match status" value="1"/>
</dbReference>
<evidence type="ECO:0000313" key="5">
    <source>
        <dbReference type="Proteomes" id="UP000256328"/>
    </source>
</evidence>
<accession>A0A3D8RIA4</accession>
<evidence type="ECO:0000256" key="2">
    <source>
        <dbReference type="ARBA" id="ARBA00022857"/>
    </source>
</evidence>
<evidence type="ECO:0000256" key="3">
    <source>
        <dbReference type="ARBA" id="ARBA00023002"/>
    </source>
</evidence>
<dbReference type="PROSITE" id="PS00061">
    <property type="entry name" value="ADH_SHORT"/>
    <property type="match status" value="1"/>
</dbReference>
<protein>
    <submittedName>
        <fullName evidence="4">Uncharacterized protein</fullName>
    </submittedName>
</protein>
<dbReference type="GO" id="GO:0016491">
    <property type="term" value="F:oxidoreductase activity"/>
    <property type="evidence" value="ECO:0007669"/>
    <property type="project" value="UniProtKB-KW"/>
</dbReference>
<name>A0A3D8RIA4_9HELO</name>
<proteinExistence type="inferred from homology"/>
<dbReference type="PANTHER" id="PTHR42901:SF1">
    <property type="entry name" value="ALCOHOL DEHYDROGENASE"/>
    <property type="match status" value="1"/>
</dbReference>
<sequence>MAIQEHYAPYPGVDPALLRNEFAGKTVLITGGGYGIGAAIAKSFAAAGVSQIILVGRKIDKLKVTADELSSFKDLKVSFHGVDITSKSDVKSLFASLTSSPDFLINNAGYMATPANFIEADLEDYWEAFTINVYGTALITQSFLRHREASSASTPAVIITLNTIGAYSVRVPNLSSYAASKAALARWSELIAVDIPETTARFISLHPGAISTAMGIKSGLDGVFPATDPVLAGDFTAWACSDAAKFLAGRFAWVNWDVTELIAAKEEIVSKDLYRTSLSCLD</sequence>
<dbReference type="InterPro" id="IPR036291">
    <property type="entry name" value="NAD(P)-bd_dom_sf"/>
</dbReference>
<keyword evidence="2" id="KW-0521">NADP</keyword>
<organism evidence="4 5">
    <name type="scientific">Coleophoma crateriformis</name>
    <dbReference type="NCBI Taxonomy" id="565419"/>
    <lineage>
        <taxon>Eukaryota</taxon>
        <taxon>Fungi</taxon>
        <taxon>Dikarya</taxon>
        <taxon>Ascomycota</taxon>
        <taxon>Pezizomycotina</taxon>
        <taxon>Leotiomycetes</taxon>
        <taxon>Helotiales</taxon>
        <taxon>Dermateaceae</taxon>
        <taxon>Coleophoma</taxon>
    </lineage>
</organism>
<reference evidence="4 5" key="1">
    <citation type="journal article" date="2018" name="IMA Fungus">
        <title>IMA Genome-F 9: Draft genome sequence of Annulohypoxylon stygium, Aspergillus mulundensis, Berkeleyomyces basicola (syn. Thielaviopsis basicola), Ceratocystis smalleyi, two Cercospora beticola strains, Coleophoma cylindrospora, Fusarium fracticaudum, Phialophora cf. hyalina, and Morchella septimelata.</title>
        <authorList>
            <person name="Wingfield B.D."/>
            <person name="Bills G.F."/>
            <person name="Dong Y."/>
            <person name="Huang W."/>
            <person name="Nel W.J."/>
            <person name="Swalarsk-Parry B.S."/>
            <person name="Vaghefi N."/>
            <person name="Wilken P.M."/>
            <person name="An Z."/>
            <person name="de Beer Z.W."/>
            <person name="De Vos L."/>
            <person name="Chen L."/>
            <person name="Duong T.A."/>
            <person name="Gao Y."/>
            <person name="Hammerbacher A."/>
            <person name="Kikkert J.R."/>
            <person name="Li Y."/>
            <person name="Li H."/>
            <person name="Li K."/>
            <person name="Li Q."/>
            <person name="Liu X."/>
            <person name="Ma X."/>
            <person name="Naidoo K."/>
            <person name="Pethybridge S.J."/>
            <person name="Sun J."/>
            <person name="Steenkamp E.T."/>
            <person name="van der Nest M.A."/>
            <person name="van Wyk S."/>
            <person name="Wingfield M.J."/>
            <person name="Xiong C."/>
            <person name="Yue Q."/>
            <person name="Zhang X."/>
        </authorList>
    </citation>
    <scope>NUCLEOTIDE SEQUENCE [LARGE SCALE GENOMIC DNA]</scope>
    <source>
        <strain evidence="4 5">BP5796</strain>
    </source>
</reference>
<evidence type="ECO:0000256" key="1">
    <source>
        <dbReference type="ARBA" id="ARBA00006484"/>
    </source>
</evidence>
<keyword evidence="3" id="KW-0560">Oxidoreductase</keyword>
<evidence type="ECO:0000313" key="4">
    <source>
        <dbReference type="EMBL" id="RDW73686.1"/>
    </source>
</evidence>
<keyword evidence="5" id="KW-1185">Reference proteome</keyword>
<dbReference type="Proteomes" id="UP000256328">
    <property type="component" value="Unassembled WGS sequence"/>
</dbReference>
<dbReference type="OrthoDB" id="1933717at2759"/>
<dbReference type="AlphaFoldDB" id="A0A3D8RIA4"/>